<dbReference type="PATRIC" id="fig|1122207.3.peg.2412"/>
<evidence type="ECO:0000313" key="2">
    <source>
        <dbReference type="EMBL" id="ETX10232.1"/>
    </source>
</evidence>
<dbReference type="OrthoDB" id="9800877at2"/>
<dbReference type="AlphaFoldDB" id="X7E2P2"/>
<dbReference type="Pfam" id="PF03050">
    <property type="entry name" value="DDE_Tnp_IS66"/>
    <property type="match status" value="1"/>
</dbReference>
<name>X7E2P2_9GAMM</name>
<proteinExistence type="predicted"/>
<dbReference type="PANTHER" id="PTHR33678">
    <property type="entry name" value="BLL1576 PROTEIN"/>
    <property type="match status" value="1"/>
</dbReference>
<accession>X7E2P2</accession>
<dbReference type="InterPro" id="IPR052344">
    <property type="entry name" value="Transposase-related"/>
</dbReference>
<dbReference type="EMBL" id="JAMB01000010">
    <property type="protein sequence ID" value="ETX10232.1"/>
    <property type="molecule type" value="Genomic_DNA"/>
</dbReference>
<keyword evidence="3" id="KW-1185">Reference proteome</keyword>
<protein>
    <recommendedName>
        <fullName evidence="1">Transposase IS66 central domain-containing protein</fullName>
    </recommendedName>
</protein>
<dbReference type="eggNOG" id="COG4974">
    <property type="taxonomic scope" value="Bacteria"/>
</dbReference>
<dbReference type="STRING" id="1122207.MUS1_03955"/>
<organism evidence="2 3">
    <name type="scientific">Marinomonas ushuaiensis DSM 15871</name>
    <dbReference type="NCBI Taxonomy" id="1122207"/>
    <lineage>
        <taxon>Bacteria</taxon>
        <taxon>Pseudomonadati</taxon>
        <taxon>Pseudomonadota</taxon>
        <taxon>Gammaproteobacteria</taxon>
        <taxon>Oceanospirillales</taxon>
        <taxon>Oceanospirillaceae</taxon>
        <taxon>Marinomonas</taxon>
    </lineage>
</organism>
<comment type="caution">
    <text evidence="2">The sequence shown here is derived from an EMBL/GenBank/DDBJ whole genome shotgun (WGS) entry which is preliminary data.</text>
</comment>
<dbReference type="InterPro" id="IPR004291">
    <property type="entry name" value="Transposase_IS66_central"/>
</dbReference>
<evidence type="ECO:0000313" key="3">
    <source>
        <dbReference type="Proteomes" id="UP000054058"/>
    </source>
</evidence>
<sequence>MDFQQTRKAQCAIDFLQGFDGYLNVDGYQAYESTNATLAGCWAHARRKFVEAEKDMPKGKAGKAQMAISYIKKLYAIKSLAKQEETVEDAFRIRTEKAPEIQAAYKA</sequence>
<dbReference type="Proteomes" id="UP000054058">
    <property type="component" value="Unassembled WGS sequence"/>
</dbReference>
<evidence type="ECO:0000259" key="1">
    <source>
        <dbReference type="Pfam" id="PF03050"/>
    </source>
</evidence>
<gene>
    <name evidence="2" type="ORF">MUS1_03955</name>
</gene>
<feature type="domain" description="Transposase IS66 central" evidence="1">
    <location>
        <begin position="2"/>
        <end position="106"/>
    </location>
</feature>
<reference evidence="2 3" key="1">
    <citation type="submission" date="2014-01" db="EMBL/GenBank/DDBJ databases">
        <title>Marinomonas ushuaiensis DSM 15871 Genome Sequencing.</title>
        <authorList>
            <person name="Lai Q."/>
            <person name="Shao Z.S."/>
        </authorList>
    </citation>
    <scope>NUCLEOTIDE SEQUENCE [LARGE SCALE GENOMIC DNA]</scope>
    <source>
        <strain evidence="2 3">DSM 15871</strain>
    </source>
</reference>